<dbReference type="InterPro" id="IPR001021">
    <property type="entry name" value="Ribosomal_bL25_long"/>
</dbReference>
<feature type="domain" description="Large ribosomal subunit protein bL25 L25" evidence="7">
    <location>
        <begin position="6"/>
        <end position="95"/>
    </location>
</feature>
<dbReference type="PANTHER" id="PTHR33284">
    <property type="entry name" value="RIBOSOMAL PROTEIN L25/GLN-TRNA SYNTHETASE, ANTI-CODON-BINDING DOMAIN-CONTAINING PROTEIN"/>
    <property type="match status" value="1"/>
</dbReference>
<dbReference type="AlphaFoldDB" id="A0AAE5CBU9"/>
<evidence type="ECO:0000256" key="4">
    <source>
        <dbReference type="ARBA" id="ARBA00023274"/>
    </source>
</evidence>
<dbReference type="NCBIfam" id="NF004128">
    <property type="entry name" value="PRK05618.1-2"/>
    <property type="match status" value="1"/>
</dbReference>
<dbReference type="CDD" id="cd00495">
    <property type="entry name" value="Ribosomal_L25_TL5_CTC"/>
    <property type="match status" value="1"/>
</dbReference>
<protein>
    <recommendedName>
        <fullName evidence="5">Large ribosomal subunit protein bL25</fullName>
    </recommendedName>
    <alternativeName>
        <fullName evidence="5">General stress protein CTC</fullName>
    </alternativeName>
</protein>
<dbReference type="GO" id="GO:0003735">
    <property type="term" value="F:structural constituent of ribosome"/>
    <property type="evidence" value="ECO:0007669"/>
    <property type="project" value="InterPro"/>
</dbReference>
<comment type="subunit">
    <text evidence="5">Part of the 50S ribosomal subunit; part of the 5S rRNA/L5/L18/L25 subcomplex. Contacts the 5S rRNA. Binds to the 5S rRNA independently of L5 and L18.</text>
</comment>
<feature type="compositionally biased region" description="Acidic residues" evidence="6">
    <location>
        <begin position="222"/>
        <end position="232"/>
    </location>
</feature>
<feature type="region of interest" description="Disordered" evidence="6">
    <location>
        <begin position="187"/>
        <end position="232"/>
    </location>
</feature>
<dbReference type="EMBL" id="JAACAK010000051">
    <property type="protein sequence ID" value="NIR75003.1"/>
    <property type="molecule type" value="Genomic_DNA"/>
</dbReference>
<evidence type="ECO:0000256" key="5">
    <source>
        <dbReference type="HAMAP-Rule" id="MF_01334"/>
    </source>
</evidence>
<dbReference type="InterPro" id="IPR020056">
    <property type="entry name" value="Rbsml_bL25/Gln-tRNA_synth_N"/>
</dbReference>
<dbReference type="SUPFAM" id="SSF50715">
    <property type="entry name" value="Ribosomal protein L25-like"/>
    <property type="match status" value="1"/>
</dbReference>
<evidence type="ECO:0000256" key="3">
    <source>
        <dbReference type="ARBA" id="ARBA00022980"/>
    </source>
</evidence>
<evidence type="ECO:0000256" key="2">
    <source>
        <dbReference type="ARBA" id="ARBA00022884"/>
    </source>
</evidence>
<evidence type="ECO:0000313" key="9">
    <source>
        <dbReference type="EMBL" id="NIR75003.1"/>
    </source>
</evidence>
<dbReference type="GO" id="GO:0022625">
    <property type="term" value="C:cytosolic large ribosomal subunit"/>
    <property type="evidence" value="ECO:0007669"/>
    <property type="project" value="TreeGrafter"/>
</dbReference>
<dbReference type="Proteomes" id="UP000702544">
    <property type="component" value="Unassembled WGS sequence"/>
</dbReference>
<keyword evidence="4 5" id="KW-0687">Ribonucleoprotein</keyword>
<dbReference type="Pfam" id="PF14693">
    <property type="entry name" value="Ribosomal_TL5_C"/>
    <property type="match status" value="1"/>
</dbReference>
<keyword evidence="1 5" id="KW-0699">rRNA-binding</keyword>
<dbReference type="GO" id="GO:0008097">
    <property type="term" value="F:5S rRNA binding"/>
    <property type="evidence" value="ECO:0007669"/>
    <property type="project" value="InterPro"/>
</dbReference>
<dbReference type="Gene3D" id="2.170.120.20">
    <property type="entry name" value="Ribosomal protein L25, beta domain"/>
    <property type="match status" value="1"/>
</dbReference>
<dbReference type="Gene3D" id="2.40.240.10">
    <property type="entry name" value="Ribosomal Protein L25, Chain P"/>
    <property type="match status" value="1"/>
</dbReference>
<dbReference type="HAMAP" id="MF_01334">
    <property type="entry name" value="Ribosomal_bL25_CTC"/>
    <property type="match status" value="1"/>
</dbReference>
<dbReference type="NCBIfam" id="NF004612">
    <property type="entry name" value="PRK05943.1"/>
    <property type="match status" value="1"/>
</dbReference>
<dbReference type="InterPro" id="IPR020057">
    <property type="entry name" value="Ribosomal_bL25_b-dom"/>
</dbReference>
<dbReference type="Pfam" id="PF01386">
    <property type="entry name" value="Ribosomal_L25p"/>
    <property type="match status" value="1"/>
</dbReference>
<proteinExistence type="inferred from homology"/>
<dbReference type="GO" id="GO:0006412">
    <property type="term" value="P:translation"/>
    <property type="evidence" value="ECO:0007669"/>
    <property type="project" value="UniProtKB-UniRule"/>
</dbReference>
<sequence length="232" mass="25424">MTTVTLEAQLRTETGKGAARALRRSGFVPGVIYGHGEESRSCKIDAQELEKLLTSVPYESTVINLKVDGAKTPQQVLIREVQIHPYRSQVLHIDFLALHKGEKVRLDIPIRLLGAAPGVKEGGVMEHLRHEVEVRTLPSDIPESLSVDVSHLMVGDQVTVADIVVPADVEILEEPTTAIAQVVPPTVHKVEEPEEEEVLEAEEEEGEEAEEPEVVGRGKPSEEEEEAAEEEG</sequence>
<keyword evidence="3 5" id="KW-0689">Ribosomal protein</keyword>
<gene>
    <name evidence="5" type="primary">rplY</name>
    <name evidence="5" type="synonym">ctc</name>
    <name evidence="9" type="ORF">GWO12_07795</name>
</gene>
<dbReference type="HAMAP" id="MF_01336">
    <property type="entry name" value="Ribosomal_bL25"/>
    <property type="match status" value="1"/>
</dbReference>
<dbReference type="InterPro" id="IPR029751">
    <property type="entry name" value="Ribosomal_L25_dom"/>
</dbReference>
<dbReference type="InterPro" id="IPR020930">
    <property type="entry name" value="Ribosomal_uL5_bac-type"/>
</dbReference>
<organism evidence="9 10">
    <name type="scientific">Candidatus Kutchimonas denitrificans</name>
    <dbReference type="NCBI Taxonomy" id="3056748"/>
    <lineage>
        <taxon>Bacteria</taxon>
        <taxon>Pseudomonadati</taxon>
        <taxon>Gemmatimonadota</taxon>
        <taxon>Gemmatimonadia</taxon>
        <taxon>Candidatus Palauibacterales</taxon>
        <taxon>Candidatus Palauibacteraceae</taxon>
        <taxon>Candidatus Kutchimonas</taxon>
    </lineage>
</organism>
<accession>A0AAE5CBU9</accession>
<evidence type="ECO:0000313" key="10">
    <source>
        <dbReference type="Proteomes" id="UP000702544"/>
    </source>
</evidence>
<feature type="compositionally biased region" description="Acidic residues" evidence="6">
    <location>
        <begin position="192"/>
        <end position="213"/>
    </location>
</feature>
<dbReference type="InterPro" id="IPR020055">
    <property type="entry name" value="Ribosomal_bL25_short"/>
</dbReference>
<reference evidence="9 10" key="1">
    <citation type="submission" date="2020-01" db="EMBL/GenBank/DDBJ databases">
        <title>Genomes assembled from Gulf of Kutch pelagic sediment metagenomes.</title>
        <authorList>
            <person name="Chandrashekar M."/>
            <person name="Mahajan M.S."/>
            <person name="Dave K.J."/>
            <person name="Vatsa P."/>
            <person name="Nathani N.M."/>
        </authorList>
    </citation>
    <scope>NUCLEOTIDE SEQUENCE [LARGE SCALE GENOMIC DNA]</scope>
    <source>
        <strain evidence="9">KS3-K002</strain>
    </source>
</reference>
<comment type="function">
    <text evidence="5">This is one of the proteins that binds to the 5S RNA in the ribosome where it forms part of the central protuberance.</text>
</comment>
<dbReference type="NCBIfam" id="TIGR00731">
    <property type="entry name" value="bL25_bact_ctc"/>
    <property type="match status" value="1"/>
</dbReference>
<dbReference type="InterPro" id="IPR011035">
    <property type="entry name" value="Ribosomal_bL25/Gln-tRNA_synth"/>
</dbReference>
<evidence type="ECO:0000256" key="1">
    <source>
        <dbReference type="ARBA" id="ARBA00022730"/>
    </source>
</evidence>
<evidence type="ECO:0000259" key="7">
    <source>
        <dbReference type="Pfam" id="PF01386"/>
    </source>
</evidence>
<feature type="domain" description="Large ribosomal subunit protein bL25 beta" evidence="8">
    <location>
        <begin position="103"/>
        <end position="185"/>
    </location>
</feature>
<evidence type="ECO:0000256" key="6">
    <source>
        <dbReference type="SAM" id="MobiDB-lite"/>
    </source>
</evidence>
<comment type="similarity">
    <text evidence="5">Belongs to the bacterial ribosomal protein bL25 family. CTC subfamily.</text>
</comment>
<name>A0AAE5CBU9_9BACT</name>
<dbReference type="InterPro" id="IPR037121">
    <property type="entry name" value="Ribosomal_bL25_C"/>
</dbReference>
<comment type="caution">
    <text evidence="9">The sequence shown here is derived from an EMBL/GenBank/DDBJ whole genome shotgun (WGS) entry which is preliminary data.</text>
</comment>
<keyword evidence="2 5" id="KW-0694">RNA-binding</keyword>
<dbReference type="PANTHER" id="PTHR33284:SF1">
    <property type="entry name" value="RIBOSOMAL PROTEIN L25_GLN-TRNA SYNTHETASE, ANTI-CODON-BINDING DOMAIN-CONTAINING PROTEIN"/>
    <property type="match status" value="1"/>
</dbReference>
<evidence type="ECO:0000259" key="8">
    <source>
        <dbReference type="Pfam" id="PF14693"/>
    </source>
</evidence>